<dbReference type="InterPro" id="IPR008030">
    <property type="entry name" value="NmrA-like"/>
</dbReference>
<dbReference type="Gene3D" id="3.40.50.720">
    <property type="entry name" value="NAD(P)-binding Rossmann-like Domain"/>
    <property type="match status" value="1"/>
</dbReference>
<feature type="domain" description="NmrA-like" evidence="2">
    <location>
        <begin position="344"/>
        <end position="550"/>
    </location>
</feature>
<evidence type="ECO:0000259" key="1">
    <source>
        <dbReference type="Pfam" id="PF00135"/>
    </source>
</evidence>
<dbReference type="InterPro" id="IPR002018">
    <property type="entry name" value="CarbesteraseB"/>
</dbReference>
<dbReference type="InterPro" id="IPR036291">
    <property type="entry name" value="NAD(P)-bd_dom_sf"/>
</dbReference>
<gene>
    <name evidence="3" type="ORF">FNAPI_7136</name>
</gene>
<organism evidence="3 4">
    <name type="scientific">Fusarium napiforme</name>
    <dbReference type="NCBI Taxonomy" id="42672"/>
    <lineage>
        <taxon>Eukaryota</taxon>
        <taxon>Fungi</taxon>
        <taxon>Dikarya</taxon>
        <taxon>Ascomycota</taxon>
        <taxon>Pezizomycotina</taxon>
        <taxon>Sordariomycetes</taxon>
        <taxon>Hypocreomycetidae</taxon>
        <taxon>Hypocreales</taxon>
        <taxon>Nectriaceae</taxon>
        <taxon>Fusarium</taxon>
        <taxon>Fusarium fujikuroi species complex</taxon>
    </lineage>
</organism>
<evidence type="ECO:0008006" key="5">
    <source>
        <dbReference type="Google" id="ProtNLM"/>
    </source>
</evidence>
<reference evidence="3 4" key="1">
    <citation type="submission" date="2020-05" db="EMBL/GenBank/DDBJ databases">
        <title>Identification and distribution of gene clusters putatively required for synthesis of sphingolipid metabolism inhibitors in phylogenetically diverse species of the filamentous fungus Fusarium.</title>
        <authorList>
            <person name="Kim H.-S."/>
            <person name="Busman M."/>
            <person name="Brown D.W."/>
            <person name="Divon H."/>
            <person name="Uhlig S."/>
            <person name="Proctor R.H."/>
        </authorList>
    </citation>
    <scope>NUCLEOTIDE SEQUENCE [LARGE SCALE GENOMIC DNA]</scope>
    <source>
        <strain evidence="3 4">NRRL 25196</strain>
    </source>
</reference>
<keyword evidence="4" id="KW-1185">Reference proteome</keyword>
<dbReference type="EMBL" id="JAAOAO010000263">
    <property type="protein sequence ID" value="KAF5552221.1"/>
    <property type="molecule type" value="Genomic_DNA"/>
</dbReference>
<dbReference type="Proteomes" id="UP000574317">
    <property type="component" value="Unassembled WGS sequence"/>
</dbReference>
<feature type="domain" description="Carboxylesterase type B" evidence="1">
    <location>
        <begin position="16"/>
        <end position="149"/>
    </location>
</feature>
<evidence type="ECO:0000313" key="3">
    <source>
        <dbReference type="EMBL" id="KAF5552221.1"/>
    </source>
</evidence>
<evidence type="ECO:0000259" key="2">
    <source>
        <dbReference type="Pfam" id="PF05368"/>
    </source>
</evidence>
<dbReference type="PANTHER" id="PTHR43142">
    <property type="entry name" value="CARBOXYLIC ESTER HYDROLASE"/>
    <property type="match status" value="1"/>
</dbReference>
<comment type="caution">
    <text evidence="3">The sequence shown here is derived from an EMBL/GenBank/DDBJ whole genome shotgun (WGS) entry which is preliminary data.</text>
</comment>
<dbReference type="InterPro" id="IPR029058">
    <property type="entry name" value="AB_hydrolase_fold"/>
</dbReference>
<dbReference type="Pfam" id="PF00135">
    <property type="entry name" value="COesterase"/>
    <property type="match status" value="1"/>
</dbReference>
<dbReference type="Pfam" id="PF05368">
    <property type="entry name" value="NmrA"/>
    <property type="match status" value="1"/>
</dbReference>
<name>A0A8H5JCN7_9HYPO</name>
<sequence length="550" mass="62041">MFDNYTRESYIFNAGSLAVHCFGDLPYALPPVGQWRFRVSRRLPKDYRYGTGKFTDGAKVCPQPPSSNTPDPSVVSEDCLQLNIWVPAGPPPKDGWPVCFYIHGGFLQVGTSNTEPEDLVSLLSESAFRAIMVLPSYRLNVFGFLASTELAAEASSGRKGNYKTSGNTLADFSPEVTQKIMDHYCGSSKNLSAWYKNLEDFFGRVYANIQVHYFQRGFHNALFAGGLEAGRDVFRYQFERRLDCVAEKVPTEWGVTHLTDIPIWLWGCGYQGGLSDQEKKWLKDWNEDFAAFVNGDEVIWGTKHPKDMRRWKSDGETDIWEDRLWEDGVGFWNLSQQPPKKMARNILIIGATGQQSKATIDALFRALENSAEHEDIEILALTRSITSQKAQALQAEYPSITLVQGDTQLPQPIFKQHPRITSIFSVTVPPNDEAQALPLIEAATSHPSVDHIVFSSVDRGGDEVSWSQPTDIPHFAAKHRIELRLRELCKENNKRWTILRPTGFMDSYNPGFFGQMMASLWAEGMRKDRKMQLISTHDIGMLAAKALLNP</sequence>
<dbReference type="AlphaFoldDB" id="A0A8H5JCN7"/>
<dbReference type="PANTHER" id="PTHR43142:SF4">
    <property type="entry name" value="CARBOXYLIC ESTER HYDROLASE"/>
    <property type="match status" value="1"/>
</dbReference>
<proteinExistence type="predicted"/>
<protein>
    <recommendedName>
        <fullName evidence="5">NmrA-like domain-containing protein</fullName>
    </recommendedName>
</protein>
<accession>A0A8H5JCN7</accession>
<evidence type="ECO:0000313" key="4">
    <source>
        <dbReference type="Proteomes" id="UP000574317"/>
    </source>
</evidence>
<dbReference type="Gene3D" id="3.40.50.1820">
    <property type="entry name" value="alpha/beta hydrolase"/>
    <property type="match status" value="2"/>
</dbReference>
<dbReference type="SUPFAM" id="SSF53474">
    <property type="entry name" value="alpha/beta-Hydrolases"/>
    <property type="match status" value="1"/>
</dbReference>
<dbReference type="SUPFAM" id="SSF51735">
    <property type="entry name" value="NAD(P)-binding Rossmann-fold domains"/>
    <property type="match status" value="1"/>
</dbReference>